<gene>
    <name evidence="6" type="ORF">BGZ95_007455</name>
</gene>
<dbReference type="InterPro" id="IPR015915">
    <property type="entry name" value="Kelch-typ_b-propeller"/>
</dbReference>
<organism evidence="6 7">
    <name type="scientific">Linnemannia exigua</name>
    <dbReference type="NCBI Taxonomy" id="604196"/>
    <lineage>
        <taxon>Eukaryota</taxon>
        <taxon>Fungi</taxon>
        <taxon>Fungi incertae sedis</taxon>
        <taxon>Mucoromycota</taxon>
        <taxon>Mortierellomycotina</taxon>
        <taxon>Mortierellomycetes</taxon>
        <taxon>Mortierellales</taxon>
        <taxon>Mortierellaceae</taxon>
        <taxon>Linnemannia</taxon>
    </lineage>
</organism>
<dbReference type="Gene3D" id="2.120.10.80">
    <property type="entry name" value="Kelch-type beta propeller"/>
    <property type="match status" value="2"/>
</dbReference>
<feature type="region of interest" description="Disordered" evidence="3">
    <location>
        <begin position="624"/>
        <end position="679"/>
    </location>
</feature>
<evidence type="ECO:0000256" key="4">
    <source>
        <dbReference type="SAM" id="Phobius"/>
    </source>
</evidence>
<evidence type="ECO:0008006" key="8">
    <source>
        <dbReference type="Google" id="ProtNLM"/>
    </source>
</evidence>
<reference evidence="6" key="1">
    <citation type="journal article" date="2020" name="Fungal Divers.">
        <title>Resolving the Mortierellaceae phylogeny through synthesis of multi-gene phylogenetics and phylogenomics.</title>
        <authorList>
            <person name="Vandepol N."/>
            <person name="Liber J."/>
            <person name="Desiro A."/>
            <person name="Na H."/>
            <person name="Kennedy M."/>
            <person name="Barry K."/>
            <person name="Grigoriev I.V."/>
            <person name="Miller A.N."/>
            <person name="O'Donnell K."/>
            <person name="Stajich J.E."/>
            <person name="Bonito G."/>
        </authorList>
    </citation>
    <scope>NUCLEOTIDE SEQUENCE</scope>
    <source>
        <strain evidence="6">NRRL 28262</strain>
    </source>
</reference>
<sequence>MVAVSSSRLGLILSLTTLFTLSTTNAQAPKPTTTGAAPAPTGTPVVPPTTPGPTIDAPSAFFGLASASNKKMIYYQGGQLNQAGSAAFSADFFSLDLTKSWPKSNPAWVNLSKPASGTITGPQVGGHSAAMSADGGSVLVTAPVGDGTKPFLYRYDIAAGSWSTVNAPSAQATSWANRKNADLLTDTATGTSWLLGGSSPDGTSTNEVDTYKDGQWSPLIAVTAVGGTTPLNQFSAGTAELYNSKIFIFGGFSSSVGTRGYQSFQSIPFIDISTSPPTHGVQLALGKVPSSRQDHCTVLTDSKKVLLFGGYDANTRTSLSDMWSLDMITMTWTPILVTNPIDARHSHSCSIAGANMVVFGGMSITPTSQKAYVKDVQVYDVMLSKWMGEYAPKADGTAISDPLNGSGAGDSGLTTGALIGIIIGAIVVLGLIVGFFLYRRRQKQIEIREAKMEQEAYLASLRPEGDLAGRDSKISPRLSPNAARAALGQTPGMVHAGAYAGMDELLLNNAAGSPGMGGQGQGNVQYLMQHLPDGTIAVQPVYLDHTGGAMQMQSPSPNMQALALNSSTPLDQGYISPPTTSGPSGYFSPPPTASANVTSPISAQYVLPPTTGGATPMVTYPQVAAMPPSHSQDPFASPLLGNAPMPPGYNPSSPGLGASGLGSPQQMHPEHVGHHQHQQ</sequence>
<keyword evidence="4" id="KW-0472">Membrane</keyword>
<keyword evidence="4" id="KW-0812">Transmembrane</keyword>
<feature type="signal peptide" evidence="5">
    <location>
        <begin position="1"/>
        <end position="26"/>
    </location>
</feature>
<keyword evidence="1" id="KW-0880">Kelch repeat</keyword>
<dbReference type="AlphaFoldDB" id="A0AAD4DFA0"/>
<dbReference type="PANTHER" id="PTHR46093:SF18">
    <property type="entry name" value="FIBRONECTIN TYPE-III DOMAIN-CONTAINING PROTEIN"/>
    <property type="match status" value="1"/>
</dbReference>
<feature type="compositionally biased region" description="Low complexity" evidence="3">
    <location>
        <begin position="31"/>
        <end position="44"/>
    </location>
</feature>
<evidence type="ECO:0000313" key="6">
    <source>
        <dbReference type="EMBL" id="KAG0276508.1"/>
    </source>
</evidence>
<evidence type="ECO:0000256" key="5">
    <source>
        <dbReference type="SAM" id="SignalP"/>
    </source>
</evidence>
<evidence type="ECO:0000313" key="7">
    <source>
        <dbReference type="Proteomes" id="UP001194580"/>
    </source>
</evidence>
<dbReference type="PANTHER" id="PTHR46093">
    <property type="entry name" value="ACYL-COA-BINDING DOMAIN-CONTAINING PROTEIN 5"/>
    <property type="match status" value="1"/>
</dbReference>
<protein>
    <recommendedName>
        <fullName evidence="8">Galactose oxidase</fullName>
    </recommendedName>
</protein>
<feature type="chain" id="PRO_5042083825" description="Galactose oxidase" evidence="5">
    <location>
        <begin position="27"/>
        <end position="679"/>
    </location>
</feature>
<feature type="compositionally biased region" description="Low complexity" evidence="3">
    <location>
        <begin position="651"/>
        <end position="664"/>
    </location>
</feature>
<dbReference type="SUPFAM" id="SSF50965">
    <property type="entry name" value="Galactose oxidase, central domain"/>
    <property type="match status" value="1"/>
</dbReference>
<feature type="region of interest" description="Disordered" evidence="3">
    <location>
        <begin position="568"/>
        <end position="593"/>
    </location>
</feature>
<dbReference type="EMBL" id="JAAAIL010000365">
    <property type="protein sequence ID" value="KAG0276508.1"/>
    <property type="molecule type" value="Genomic_DNA"/>
</dbReference>
<dbReference type="Proteomes" id="UP001194580">
    <property type="component" value="Unassembled WGS sequence"/>
</dbReference>
<keyword evidence="5" id="KW-0732">Signal</keyword>
<feature type="region of interest" description="Disordered" evidence="3">
    <location>
        <begin position="25"/>
        <end position="51"/>
    </location>
</feature>
<name>A0AAD4DFA0_9FUNG</name>
<evidence type="ECO:0000256" key="2">
    <source>
        <dbReference type="ARBA" id="ARBA00022737"/>
    </source>
</evidence>
<comment type="caution">
    <text evidence="6">The sequence shown here is derived from an EMBL/GenBank/DDBJ whole genome shotgun (WGS) entry which is preliminary data.</text>
</comment>
<dbReference type="InterPro" id="IPR011043">
    <property type="entry name" value="Gal_Oxase/kelch_b-propeller"/>
</dbReference>
<keyword evidence="4" id="KW-1133">Transmembrane helix</keyword>
<dbReference type="SUPFAM" id="SSF117281">
    <property type="entry name" value="Kelch motif"/>
    <property type="match status" value="1"/>
</dbReference>
<proteinExistence type="predicted"/>
<keyword evidence="7" id="KW-1185">Reference proteome</keyword>
<evidence type="ECO:0000256" key="1">
    <source>
        <dbReference type="ARBA" id="ARBA00022441"/>
    </source>
</evidence>
<keyword evidence="2" id="KW-0677">Repeat</keyword>
<evidence type="ECO:0000256" key="3">
    <source>
        <dbReference type="SAM" id="MobiDB-lite"/>
    </source>
</evidence>
<dbReference type="Pfam" id="PF24681">
    <property type="entry name" value="Kelch_KLHDC2_KLHL20_DRC7"/>
    <property type="match status" value="1"/>
</dbReference>
<feature type="transmembrane region" description="Helical" evidence="4">
    <location>
        <begin position="417"/>
        <end position="438"/>
    </location>
</feature>
<accession>A0AAD4DFA0</accession>